<dbReference type="EMBL" id="JAWWNJ010000013">
    <property type="protein sequence ID" value="KAK7042269.1"/>
    <property type="molecule type" value="Genomic_DNA"/>
</dbReference>
<dbReference type="Pfam" id="PF01822">
    <property type="entry name" value="WSC"/>
    <property type="match status" value="1"/>
</dbReference>
<reference evidence="2 3" key="1">
    <citation type="journal article" date="2024" name="J Genomics">
        <title>Draft genome sequencing and assembly of Favolaschia claudopus CIRM-BRFM 2984 isolated from oak limbs.</title>
        <authorList>
            <person name="Navarro D."/>
            <person name="Drula E."/>
            <person name="Chaduli D."/>
            <person name="Cazenave R."/>
            <person name="Ahrendt S."/>
            <person name="Wang J."/>
            <person name="Lipzen A."/>
            <person name="Daum C."/>
            <person name="Barry K."/>
            <person name="Grigoriev I.V."/>
            <person name="Favel A."/>
            <person name="Rosso M.N."/>
            <person name="Martin F."/>
        </authorList>
    </citation>
    <scope>NUCLEOTIDE SEQUENCE [LARGE SCALE GENOMIC DNA]</scope>
    <source>
        <strain evidence="2 3">CIRM-BRFM 2984</strain>
    </source>
</reference>
<comment type="caution">
    <text evidence="2">The sequence shown here is derived from an EMBL/GenBank/DDBJ whole genome shotgun (WGS) entry which is preliminary data.</text>
</comment>
<evidence type="ECO:0000259" key="1">
    <source>
        <dbReference type="Pfam" id="PF01822"/>
    </source>
</evidence>
<organism evidence="2 3">
    <name type="scientific">Favolaschia claudopus</name>
    <dbReference type="NCBI Taxonomy" id="2862362"/>
    <lineage>
        <taxon>Eukaryota</taxon>
        <taxon>Fungi</taxon>
        <taxon>Dikarya</taxon>
        <taxon>Basidiomycota</taxon>
        <taxon>Agaricomycotina</taxon>
        <taxon>Agaricomycetes</taxon>
        <taxon>Agaricomycetidae</taxon>
        <taxon>Agaricales</taxon>
        <taxon>Marasmiineae</taxon>
        <taxon>Mycenaceae</taxon>
        <taxon>Favolaschia</taxon>
    </lineage>
</organism>
<evidence type="ECO:0000313" key="3">
    <source>
        <dbReference type="Proteomes" id="UP001362999"/>
    </source>
</evidence>
<name>A0AAW0CQJ7_9AGAR</name>
<accession>A0AAW0CQJ7</accession>
<dbReference type="AlphaFoldDB" id="A0AAW0CQJ7"/>
<dbReference type="InterPro" id="IPR002889">
    <property type="entry name" value="WSC_carb-bd"/>
</dbReference>
<dbReference type="Proteomes" id="UP001362999">
    <property type="component" value="Unassembled WGS sequence"/>
</dbReference>
<evidence type="ECO:0000313" key="2">
    <source>
        <dbReference type="EMBL" id="KAK7042269.1"/>
    </source>
</evidence>
<proteinExistence type="predicted"/>
<feature type="domain" description="WSC" evidence="1">
    <location>
        <begin position="94"/>
        <end position="158"/>
    </location>
</feature>
<protein>
    <recommendedName>
        <fullName evidence="1">WSC domain-containing protein</fullName>
    </recommendedName>
</protein>
<gene>
    <name evidence="2" type="ORF">R3P38DRAFT_3260302</name>
</gene>
<keyword evidence="3" id="KW-1185">Reference proteome</keyword>
<sequence>MSIYYRIQRFLRLYRRHRFKYIKDMQELGPFNESARTTMTFSHPQSFLLVVLSALLTLSFAEAKLTDWSSFDLPPLTHPAFQTTSRVACGYATKGCVREPTSGRALTGYSFTSRTMTITFCVAKCDSLNLEYAGAEYASTYTGTGPNAWNDTVKIDECYRFQGWETGGALDDGADT</sequence>